<dbReference type="Gene3D" id="3.40.50.1820">
    <property type="entry name" value="alpha/beta hydrolase"/>
    <property type="match status" value="1"/>
</dbReference>
<dbReference type="Proteomes" id="UP000285084">
    <property type="component" value="Unassembled WGS sequence"/>
</dbReference>
<dbReference type="VEuPathDB" id="FungiDB:FOIG_13854"/>
<proteinExistence type="predicted"/>
<dbReference type="GO" id="GO:0003847">
    <property type="term" value="F:1-alkyl-2-acetylglycerophosphocholine esterase activity"/>
    <property type="evidence" value="ECO:0007669"/>
    <property type="project" value="UniProtKB-EC"/>
</dbReference>
<keyword evidence="4" id="KW-0443">Lipid metabolism</keyword>
<dbReference type="VEuPathDB" id="FungiDB:FOC4_g10000938"/>
<feature type="signal peptide" evidence="5">
    <location>
        <begin position="1"/>
        <end position="15"/>
    </location>
</feature>
<dbReference type="VEuPathDB" id="FungiDB:FOMG_04467"/>
<dbReference type="VEuPathDB" id="FungiDB:FOC1_g10001354"/>
<dbReference type="EC" id="3.1.1.47" evidence="1"/>
<dbReference type="PANTHER" id="PTHR10272:SF14">
    <property type="entry name" value="PAF ACETYLHYDROLASE FAMILY PROTEIN"/>
    <property type="match status" value="1"/>
</dbReference>
<dbReference type="SUPFAM" id="SSF53474">
    <property type="entry name" value="alpha/beta-Hydrolases"/>
    <property type="match status" value="1"/>
</dbReference>
<protein>
    <recommendedName>
        <fullName evidence="1">1-alkyl-2-acetylglycerophosphocholine esterase</fullName>
        <ecNumber evidence="1">3.1.1.47</ecNumber>
    </recommendedName>
</protein>
<organism evidence="6 7">
    <name type="scientific">Fusarium oxysporum</name>
    <name type="common">Fusarium vascular wilt</name>
    <dbReference type="NCBI Taxonomy" id="5507"/>
    <lineage>
        <taxon>Eukaryota</taxon>
        <taxon>Fungi</taxon>
        <taxon>Dikarya</taxon>
        <taxon>Ascomycota</taxon>
        <taxon>Pezizomycotina</taxon>
        <taxon>Sordariomycetes</taxon>
        <taxon>Hypocreomycetidae</taxon>
        <taxon>Hypocreales</taxon>
        <taxon>Nectriaceae</taxon>
        <taxon>Fusarium</taxon>
        <taxon>Fusarium oxysporum species complex</taxon>
    </lineage>
</organism>
<name>A0A420N1C6_FUSOX</name>
<evidence type="ECO:0000256" key="4">
    <source>
        <dbReference type="ARBA" id="ARBA00023098"/>
    </source>
</evidence>
<evidence type="ECO:0000313" key="6">
    <source>
        <dbReference type="EMBL" id="RKK74076.1"/>
    </source>
</evidence>
<evidence type="ECO:0000256" key="2">
    <source>
        <dbReference type="ARBA" id="ARBA00022801"/>
    </source>
</evidence>
<reference evidence="6 7" key="1">
    <citation type="journal article" date="2018" name="Sci. Rep.">
        <title>Characterisation of pathogen-specific regions and novel effector candidates in Fusarium oxysporum f. sp. cepae.</title>
        <authorList>
            <person name="Armitage A.D."/>
            <person name="Taylor A."/>
            <person name="Sobczyk M.K."/>
            <person name="Baxter L."/>
            <person name="Greenfield B.P."/>
            <person name="Bates H.J."/>
            <person name="Wilson F."/>
            <person name="Jackson A.C."/>
            <person name="Ott S."/>
            <person name="Harrison R.J."/>
            <person name="Clarkson J.P."/>
        </authorList>
    </citation>
    <scope>NUCLEOTIDE SEQUENCE [LARGE SCALE GENOMIC DNA]</scope>
    <source>
        <strain evidence="6 7">Fo_A13</strain>
    </source>
</reference>
<keyword evidence="5" id="KW-0732">Signal</keyword>
<accession>A0A420N1C6</accession>
<evidence type="ECO:0000256" key="5">
    <source>
        <dbReference type="SAM" id="SignalP"/>
    </source>
</evidence>
<sequence>MRLLALLTFLKASQALLVPPPPGPFDVAVKNFELIDTNRIDTFAPKPNTKRRIMVSAYLPIDARYGCKDKVVPYVPALTAKAYGKVAGTLGLPENIVKDFEMKVCNISSVKPKRFHKPKKEYPVALFSPGYQGSRLVYGAMARSLASLGYIILTVDHTYEAFVVEFPDGTAATAAEFPDNMNSTYKQLEVRTKDESFVISQLCNHTLVEQVFGDFPGTFDPHKVAVYGHSFGGSTAAVTAQRDRRVIGGLNFDGPMYGSVIEEGLKCTPYILVGTNMTAPDPVPGWNAFYDRIDAAKMEMVVKHTRHYAFTDVPLLLTEFKIPAKSEAKVHEVFGTISGRKVEKAANEIMVGFLDLVFKKEAKKLKAIGKRDGIHVLRRDLVQEEN</sequence>
<dbReference type="InterPro" id="IPR029058">
    <property type="entry name" value="AB_hydrolase_fold"/>
</dbReference>
<comment type="caution">
    <text evidence="6">The sequence shown here is derived from an EMBL/GenBank/DDBJ whole genome shotgun (WGS) entry which is preliminary data.</text>
</comment>
<gene>
    <name evidence="6" type="ORF">BFJ69_g8815</name>
</gene>
<dbReference type="GO" id="GO:0016042">
    <property type="term" value="P:lipid catabolic process"/>
    <property type="evidence" value="ECO:0007669"/>
    <property type="project" value="UniProtKB-KW"/>
</dbReference>
<evidence type="ECO:0000256" key="3">
    <source>
        <dbReference type="ARBA" id="ARBA00022963"/>
    </source>
</evidence>
<evidence type="ECO:0000313" key="7">
    <source>
        <dbReference type="Proteomes" id="UP000285084"/>
    </source>
</evidence>
<dbReference type="PANTHER" id="PTHR10272">
    <property type="entry name" value="PLATELET-ACTIVATING FACTOR ACETYLHYDROLASE"/>
    <property type="match status" value="1"/>
</dbReference>
<keyword evidence="3" id="KW-0442">Lipid degradation</keyword>
<evidence type="ECO:0000256" key="1">
    <source>
        <dbReference type="ARBA" id="ARBA00013201"/>
    </source>
</evidence>
<keyword evidence="2" id="KW-0378">Hydrolase</keyword>
<dbReference type="VEuPathDB" id="FungiDB:HZS61_006224"/>
<dbReference type="VEuPathDB" id="FungiDB:FOXG_07406"/>
<dbReference type="EMBL" id="MRCX01000076">
    <property type="protein sequence ID" value="RKK74076.1"/>
    <property type="molecule type" value="Genomic_DNA"/>
</dbReference>
<feature type="chain" id="PRO_5019179759" description="1-alkyl-2-acetylglycerophosphocholine esterase" evidence="5">
    <location>
        <begin position="16"/>
        <end position="386"/>
    </location>
</feature>
<dbReference type="Pfam" id="PF03403">
    <property type="entry name" value="PAF-AH_p_II"/>
    <property type="match status" value="1"/>
</dbReference>
<dbReference type="AlphaFoldDB" id="A0A420N1C6"/>
<dbReference type="VEuPathDB" id="FungiDB:FOZG_04369"/>